<organism evidence="1 2">
    <name type="scientific">Georgenia thermotolerans</name>
    <dbReference type="NCBI Taxonomy" id="527326"/>
    <lineage>
        <taxon>Bacteria</taxon>
        <taxon>Bacillati</taxon>
        <taxon>Actinomycetota</taxon>
        <taxon>Actinomycetes</taxon>
        <taxon>Micrococcales</taxon>
        <taxon>Bogoriellaceae</taxon>
        <taxon>Georgenia</taxon>
    </lineage>
</organism>
<evidence type="ECO:0000313" key="1">
    <source>
        <dbReference type="EMBL" id="KAE8764781.1"/>
    </source>
</evidence>
<comment type="caution">
    <text evidence="1">The sequence shown here is derived from an EMBL/GenBank/DDBJ whole genome shotgun (WGS) entry which is preliminary data.</text>
</comment>
<dbReference type="Proteomes" id="UP000451860">
    <property type="component" value="Unassembled WGS sequence"/>
</dbReference>
<dbReference type="OrthoDB" id="3886134at2"/>
<dbReference type="RefSeq" id="WP_152203279.1">
    <property type="nucleotide sequence ID" value="NZ_VUKF01000025.1"/>
</dbReference>
<name>A0A7J5URE3_9MICO</name>
<dbReference type="EMBL" id="WHJE01000023">
    <property type="protein sequence ID" value="KAE8764781.1"/>
    <property type="molecule type" value="Genomic_DNA"/>
</dbReference>
<sequence length="785" mass="87011">MTQSMEFAGLMASLRAPRVAIAIPDEDWEYFAFRGMEFFSRTWGGAGGVLLPVSQGRFAPAVARLLRHYDPDYLTTLQVTVGDREALQPGLLPITVDGKTLEGQERKDFLAQTEEHGRQVIAVTIGRDSLTALASDLSTFGDDDGDQRIYSVHPMGSMPSELSAVEGDHAHQILLESGDELVDLAIAIRNGRPISPLEVRRISDGSLSHREVAGLLTRDDAIQVGSPFEATRRGLSWISHGFVRKSPVLVLGRTANDMAIAMLWDRLVGTGIWLPFTGRHKRWHRWLGSAVDWSRLRADRKFVITSASWSEEQCMDFMRRLWAARSMWDPSETEEPWKYVPPEELDSPGRIDLRLNDRWDERFAVPVTISGDGSAEMATTFPLLAPEDLANSPRGWIVDTEWSEHPIHSHPAVRGSDLMASVQDKYETFVRPSGRSISFESGRFDFVASGASKYGQLAQPRLRWPGLMNTLGLAAASSGHRVQSSHAGRTGRLASELWRGRERLADDLAGSRRVLLDALTTTKTKNGPIDKGDGVTNENARLMVSGICVVPLAALERIADSAVARPGIRSWLDELIEAGAIRMGLVLECAICPWPDFYRIDEVGTHFDCKRCGSRNALAQERWRDPKGEPRWYYSLHPTVTQFLQSNGDVPILAVRQFAAARRAYDVEFELEILVEGEIRPKVEIDFAFMSRDGLVIGEAKSVGKLDGQNEKERVRDVTKLLDAAEILGAREVCFATTMTWGSESMRAIDIAVGRARRAVTVSILEQLGSSAPAARRVLHNPAGP</sequence>
<dbReference type="AlphaFoldDB" id="A0A7J5URE3"/>
<accession>A0A7J5URE3</accession>
<evidence type="ECO:0000313" key="2">
    <source>
        <dbReference type="Proteomes" id="UP000451860"/>
    </source>
</evidence>
<gene>
    <name evidence="1" type="ORF">GB883_07355</name>
</gene>
<reference evidence="1 2" key="1">
    <citation type="submission" date="2019-10" db="EMBL/GenBank/DDBJ databases">
        <title>Georgenia wutianyii sp. nov. and Georgenia yuyongxinii sp. nov. isolated from plateau pika (Ochotona curzoniae) in the Qinghai-Tibet plateau of China.</title>
        <authorList>
            <person name="Tian Z."/>
        </authorList>
    </citation>
    <scope>NUCLEOTIDE SEQUENCE [LARGE SCALE GENOMIC DNA]</scope>
    <source>
        <strain evidence="1 2">DSM 21501</strain>
    </source>
</reference>
<protein>
    <submittedName>
        <fullName evidence="1">Uncharacterized protein</fullName>
    </submittedName>
</protein>
<keyword evidence="2" id="KW-1185">Reference proteome</keyword>
<proteinExistence type="predicted"/>